<accession>A0ACD4R566</accession>
<proteinExistence type="predicted"/>
<evidence type="ECO:0000313" key="1">
    <source>
        <dbReference type="EMBL" id="WHZ55591.1"/>
    </source>
</evidence>
<reference evidence="2" key="1">
    <citation type="journal article" date="2025" name="Aquaculture">
        <title>Assessment of the bioflocculant production and safety properties of Metabacillus hrfriensis sp. nov. based on phenotypic and whole-genome sequencing analysis.</title>
        <authorList>
            <person name="Zhang R."/>
            <person name="Zhao Z."/>
            <person name="Luo L."/>
            <person name="Wang S."/>
            <person name="Guo K."/>
            <person name="Xu W."/>
        </authorList>
    </citation>
    <scope>NUCLEOTIDE SEQUENCE [LARGE SCALE GENOMIC DNA]</scope>
    <source>
        <strain evidence="2">CT-WN-B3</strain>
    </source>
</reference>
<gene>
    <name evidence="1" type="ORF">QLQ22_12690</name>
</gene>
<protein>
    <submittedName>
        <fullName evidence="1">Uncharacterized protein</fullName>
    </submittedName>
</protein>
<dbReference type="Proteomes" id="UP001226091">
    <property type="component" value="Chromosome"/>
</dbReference>
<sequence>MSQQKKKIFSLGDIKYSWILSLSAIFFGITNYLDRMYSNDPLWVHAGYWISFAIAVLWAVLNYISHIRMNNMYKKQDDLQVYVNQLVMSEEDKLELRTYLEDYVQDLMKQGNTEADAMKEAINQFKVKEFLSLSKNTMFFNLHAHYYLIGWTFLSVIASILVWIFELTLFPYPLITLTIESIFIAYAIGLFGMFFLYKIIDAVIYRKFKELF</sequence>
<name>A0ACD4R566_9BACI</name>
<evidence type="ECO:0000313" key="2">
    <source>
        <dbReference type="Proteomes" id="UP001226091"/>
    </source>
</evidence>
<dbReference type="EMBL" id="CP126116">
    <property type="protein sequence ID" value="WHZ55591.1"/>
    <property type="molecule type" value="Genomic_DNA"/>
</dbReference>
<keyword evidence="2" id="KW-1185">Reference proteome</keyword>
<organism evidence="1 2">
    <name type="scientific">Metabacillus hrfriensis</name>
    <dbReference type="NCBI Taxonomy" id="3048891"/>
    <lineage>
        <taxon>Bacteria</taxon>
        <taxon>Bacillati</taxon>
        <taxon>Bacillota</taxon>
        <taxon>Bacilli</taxon>
        <taxon>Bacillales</taxon>
        <taxon>Bacillaceae</taxon>
        <taxon>Metabacillus</taxon>
    </lineage>
</organism>